<dbReference type="CDD" id="cd00564">
    <property type="entry name" value="TMP_TenI"/>
    <property type="match status" value="1"/>
</dbReference>
<dbReference type="GO" id="GO:0009229">
    <property type="term" value="P:thiamine diphosphate biosynthetic process"/>
    <property type="evidence" value="ECO:0007669"/>
    <property type="project" value="UniProtKB-UniRule"/>
</dbReference>
<dbReference type="OrthoDB" id="9810880at2"/>
<evidence type="ECO:0000256" key="5">
    <source>
        <dbReference type="ARBA" id="ARBA00022977"/>
    </source>
</evidence>
<evidence type="ECO:0000256" key="7">
    <source>
        <dbReference type="ARBA" id="ARBA00047851"/>
    </source>
</evidence>
<feature type="binding site" evidence="9">
    <location>
        <begin position="130"/>
        <end position="132"/>
    </location>
    <ligand>
        <name>2-[(2R,5Z)-2-carboxy-4-methylthiazol-5(2H)-ylidene]ethyl phosphate</name>
        <dbReference type="ChEBI" id="CHEBI:62899"/>
    </ligand>
</feature>
<keyword evidence="13" id="KW-1185">Reference proteome</keyword>
<feature type="binding site" evidence="9">
    <location>
        <position position="84"/>
    </location>
    <ligand>
        <name>Mg(2+)</name>
        <dbReference type="ChEBI" id="CHEBI:18420"/>
    </ligand>
</feature>
<dbReference type="STRING" id="1660064.CIGN_0552"/>
<dbReference type="RefSeq" id="WP_086234658.1">
    <property type="nucleotide sequence ID" value="NZ_JALFUF010000043.1"/>
</dbReference>
<dbReference type="EC" id="2.5.1.3" evidence="9"/>
<dbReference type="KEGG" id="cdev:CIGN_0552"/>
<evidence type="ECO:0000256" key="1">
    <source>
        <dbReference type="ARBA" id="ARBA00005165"/>
    </source>
</evidence>
<evidence type="ECO:0000256" key="11">
    <source>
        <dbReference type="RuleBase" id="RU004253"/>
    </source>
</evidence>
<dbReference type="Proteomes" id="UP000194309">
    <property type="component" value="Chromosome"/>
</dbReference>
<evidence type="ECO:0000256" key="3">
    <source>
        <dbReference type="ARBA" id="ARBA00022723"/>
    </source>
</evidence>
<feature type="binding site" evidence="9">
    <location>
        <position position="103"/>
    </location>
    <ligand>
        <name>4-amino-2-methyl-5-(diphosphooxymethyl)pyrimidine</name>
        <dbReference type="ChEBI" id="CHEBI:57841"/>
    </ligand>
</feature>
<dbReference type="SUPFAM" id="SSF51391">
    <property type="entry name" value="Thiamin phosphate synthase"/>
    <property type="match status" value="1"/>
</dbReference>
<dbReference type="GO" id="GO:0004789">
    <property type="term" value="F:thiamine-phosphate diphosphorylase activity"/>
    <property type="evidence" value="ECO:0007669"/>
    <property type="project" value="UniProtKB-UniRule"/>
</dbReference>
<dbReference type="InterPro" id="IPR036206">
    <property type="entry name" value="ThiamineP_synth_sf"/>
</dbReference>
<dbReference type="EMBL" id="CP018788">
    <property type="protein sequence ID" value="ARQ98849.1"/>
    <property type="molecule type" value="Genomic_DNA"/>
</dbReference>
<dbReference type="HAMAP" id="MF_00097">
    <property type="entry name" value="TMP_synthase"/>
    <property type="match status" value="1"/>
</dbReference>
<keyword evidence="3 9" id="KW-0479">Metal-binding</keyword>
<keyword evidence="5 9" id="KW-0784">Thiamine biosynthesis</keyword>
<feature type="binding site" evidence="9">
    <location>
        <position position="160"/>
    </location>
    <ligand>
        <name>2-[(2R,5Z)-2-carboxy-4-methylthiazol-5(2H)-ylidene]ethyl phosphate</name>
        <dbReference type="ChEBI" id="CHEBI:62899"/>
    </ligand>
</feature>
<comment type="cofactor">
    <cofactor evidence="9">
        <name>Mg(2+)</name>
        <dbReference type="ChEBI" id="CHEBI:18420"/>
    </cofactor>
    <text evidence="9">Binds 1 Mg(2+) ion per subunit.</text>
</comment>
<comment type="function">
    <text evidence="9">Condenses 4-methyl-5-(beta-hydroxyethyl)thiazole monophosphate (THZ-P) and 2-methyl-4-amino-5-hydroxymethyl pyrimidine pyrophosphate (HMP-PP) to form thiamine monophosphate (TMP).</text>
</comment>
<reference evidence="12 13" key="1">
    <citation type="journal article" date="2017" name="Genome Biol. Evol.">
        <title>Comparative Genomic Analysis Identifies a Campylobacter Clade Deficient in Selenium Metabolism.</title>
        <authorList>
            <person name="Miller W.G."/>
            <person name="Yee E."/>
            <person name="Lopes B.S."/>
            <person name="Chapman M.H."/>
            <person name="Huynh S."/>
            <person name="Bono J.L."/>
            <person name="Parker C.T."/>
            <person name="Strachan N.J.C."/>
            <person name="Forbes K.J."/>
        </authorList>
    </citation>
    <scope>NUCLEOTIDE SEQUENCE [LARGE SCALE GENOMIC DNA]</scope>
    <source>
        <strain evidence="12 13">NCTC 13003</strain>
    </source>
</reference>
<evidence type="ECO:0000256" key="10">
    <source>
        <dbReference type="RuleBase" id="RU003826"/>
    </source>
</evidence>
<feature type="binding site" evidence="9">
    <location>
        <position position="65"/>
    </location>
    <ligand>
        <name>Mg(2+)</name>
        <dbReference type="ChEBI" id="CHEBI:18420"/>
    </ligand>
</feature>
<organism evidence="12 13">
    <name type="scientific">Campylobacter devanensis</name>
    <dbReference type="NCBI Taxonomy" id="3161138"/>
    <lineage>
        <taxon>Bacteria</taxon>
        <taxon>Pseudomonadati</taxon>
        <taxon>Campylobacterota</taxon>
        <taxon>Epsilonproteobacteria</taxon>
        <taxon>Campylobacterales</taxon>
        <taxon>Campylobacteraceae</taxon>
        <taxon>Campylobacter</taxon>
    </lineage>
</organism>
<evidence type="ECO:0000256" key="6">
    <source>
        <dbReference type="ARBA" id="ARBA00047334"/>
    </source>
</evidence>
<proteinExistence type="inferred from homology"/>
<keyword evidence="4 9" id="KW-0460">Magnesium</keyword>
<dbReference type="UniPathway" id="UPA00060">
    <property type="reaction ID" value="UER00141"/>
</dbReference>
<sequence>MNQIYALTDQHFTPLNTLKAQINELLAGGVKIIQYRNKSQNHDIALLKDISQICKNSGAKFIINDDVRLAKMVDASGVHIGKDDDSLQKARDILGYNAYIGVSCYNDLERAKDAVKNGADYVAFGALFASPTKPNASICSLDIIKEAKNNLTSKIAVIGGINSSNLNIVKDLEIDYIAIVSALYTSGSITQNLAKLNTILKG</sequence>
<evidence type="ECO:0000256" key="9">
    <source>
        <dbReference type="HAMAP-Rule" id="MF_00097"/>
    </source>
</evidence>
<comment type="catalytic activity">
    <reaction evidence="6 9 10">
        <text>4-methyl-5-(2-phosphooxyethyl)-thiazole + 4-amino-2-methyl-5-(diphosphooxymethyl)pyrimidine + H(+) = thiamine phosphate + diphosphate</text>
        <dbReference type="Rhea" id="RHEA:22328"/>
        <dbReference type="ChEBI" id="CHEBI:15378"/>
        <dbReference type="ChEBI" id="CHEBI:33019"/>
        <dbReference type="ChEBI" id="CHEBI:37575"/>
        <dbReference type="ChEBI" id="CHEBI:57841"/>
        <dbReference type="ChEBI" id="CHEBI:58296"/>
        <dbReference type="EC" id="2.5.1.3"/>
    </reaction>
</comment>
<dbReference type="GO" id="GO:0009228">
    <property type="term" value="P:thiamine biosynthetic process"/>
    <property type="evidence" value="ECO:0007669"/>
    <property type="project" value="UniProtKB-KW"/>
</dbReference>
<dbReference type="InterPro" id="IPR022998">
    <property type="entry name" value="ThiamineP_synth_TenI"/>
</dbReference>
<comment type="catalytic activity">
    <reaction evidence="7 9 10">
        <text>2-(2-carboxy-4-methylthiazol-5-yl)ethyl phosphate + 4-amino-2-methyl-5-(diphosphooxymethyl)pyrimidine + 2 H(+) = thiamine phosphate + CO2 + diphosphate</text>
        <dbReference type="Rhea" id="RHEA:47848"/>
        <dbReference type="ChEBI" id="CHEBI:15378"/>
        <dbReference type="ChEBI" id="CHEBI:16526"/>
        <dbReference type="ChEBI" id="CHEBI:33019"/>
        <dbReference type="ChEBI" id="CHEBI:37575"/>
        <dbReference type="ChEBI" id="CHEBI:57841"/>
        <dbReference type="ChEBI" id="CHEBI:62890"/>
        <dbReference type="EC" id="2.5.1.3"/>
    </reaction>
</comment>
<dbReference type="PANTHER" id="PTHR20857">
    <property type="entry name" value="THIAMINE-PHOSPHATE PYROPHOSPHORYLASE"/>
    <property type="match status" value="1"/>
</dbReference>
<accession>A0A1X9SRG6</accession>
<protein>
    <recommendedName>
        <fullName evidence="9">Thiamine-phosphate synthase</fullName>
        <shortName evidence="9">TP synthase</shortName>
        <shortName evidence="9">TPS</shortName>
        <ecNumber evidence="9">2.5.1.3</ecNumber>
    </recommendedName>
    <alternativeName>
        <fullName evidence="9">Thiamine-phosphate pyrophosphorylase</fullName>
        <shortName evidence="9">TMP pyrophosphorylase</shortName>
        <shortName evidence="9">TMP-PPase</shortName>
    </alternativeName>
</protein>
<evidence type="ECO:0000256" key="8">
    <source>
        <dbReference type="ARBA" id="ARBA00047883"/>
    </source>
</evidence>
<dbReference type="GO" id="GO:0005737">
    <property type="term" value="C:cytoplasm"/>
    <property type="evidence" value="ECO:0007669"/>
    <property type="project" value="TreeGrafter"/>
</dbReference>
<dbReference type="NCBIfam" id="TIGR00693">
    <property type="entry name" value="thiE"/>
    <property type="match status" value="1"/>
</dbReference>
<feature type="binding site" evidence="9">
    <location>
        <position position="133"/>
    </location>
    <ligand>
        <name>4-amino-2-methyl-5-(diphosphooxymethyl)pyrimidine</name>
        <dbReference type="ChEBI" id="CHEBI:57841"/>
    </ligand>
</feature>
<feature type="binding site" evidence="9">
    <location>
        <begin position="180"/>
        <end position="181"/>
    </location>
    <ligand>
        <name>2-[(2R,5Z)-2-carboxy-4-methylthiazol-5(2H)-ylidene]ethyl phosphate</name>
        <dbReference type="ChEBI" id="CHEBI:62899"/>
    </ligand>
</feature>
<dbReference type="PANTHER" id="PTHR20857:SF15">
    <property type="entry name" value="THIAMINE-PHOSPHATE SYNTHASE"/>
    <property type="match status" value="1"/>
</dbReference>
<evidence type="ECO:0000256" key="2">
    <source>
        <dbReference type="ARBA" id="ARBA00022679"/>
    </source>
</evidence>
<gene>
    <name evidence="9 12" type="primary">thiE</name>
    <name evidence="12" type="ORF">CIGN_0552</name>
</gene>
<accession>A0A381D802</accession>
<dbReference type="InterPro" id="IPR034291">
    <property type="entry name" value="TMP_synthase"/>
</dbReference>
<comment type="catalytic activity">
    <reaction evidence="8 9 10">
        <text>2-[(2R,5Z)-2-carboxy-4-methylthiazol-5(2H)-ylidene]ethyl phosphate + 4-amino-2-methyl-5-(diphosphooxymethyl)pyrimidine + 2 H(+) = thiamine phosphate + CO2 + diphosphate</text>
        <dbReference type="Rhea" id="RHEA:47844"/>
        <dbReference type="ChEBI" id="CHEBI:15378"/>
        <dbReference type="ChEBI" id="CHEBI:16526"/>
        <dbReference type="ChEBI" id="CHEBI:33019"/>
        <dbReference type="ChEBI" id="CHEBI:37575"/>
        <dbReference type="ChEBI" id="CHEBI:57841"/>
        <dbReference type="ChEBI" id="CHEBI:62899"/>
        <dbReference type="EC" id="2.5.1.3"/>
    </reaction>
</comment>
<dbReference type="InterPro" id="IPR013785">
    <property type="entry name" value="Aldolase_TIM"/>
</dbReference>
<evidence type="ECO:0000313" key="13">
    <source>
        <dbReference type="Proteomes" id="UP000194309"/>
    </source>
</evidence>
<keyword evidence="2 9" id="KW-0808">Transferase</keyword>
<evidence type="ECO:0000256" key="4">
    <source>
        <dbReference type="ARBA" id="ARBA00022842"/>
    </source>
</evidence>
<feature type="binding site" evidence="9">
    <location>
        <begin position="34"/>
        <end position="38"/>
    </location>
    <ligand>
        <name>4-amino-2-methyl-5-(diphosphooxymethyl)pyrimidine</name>
        <dbReference type="ChEBI" id="CHEBI:57841"/>
    </ligand>
</feature>
<dbReference type="Pfam" id="PF02581">
    <property type="entry name" value="TMP-TENI"/>
    <property type="match status" value="1"/>
</dbReference>
<evidence type="ECO:0000313" key="12">
    <source>
        <dbReference type="EMBL" id="ARQ98849.1"/>
    </source>
</evidence>
<dbReference type="AlphaFoldDB" id="A0A1X9SRG6"/>
<comment type="pathway">
    <text evidence="1 9 11">Cofactor biosynthesis; thiamine diphosphate biosynthesis; thiamine phosphate from 4-amino-2-methyl-5-diphosphomethylpyrimidine and 4-methyl-5-(2-phosphoethyl)-thiazole: step 1/1.</text>
</comment>
<comment type="similarity">
    <text evidence="9 10">Belongs to the thiamine-phosphate synthase family.</text>
</comment>
<dbReference type="GO" id="GO:0000287">
    <property type="term" value="F:magnesium ion binding"/>
    <property type="evidence" value="ECO:0007669"/>
    <property type="project" value="UniProtKB-UniRule"/>
</dbReference>
<name>A0A1X9SRG6_9BACT</name>
<dbReference type="Gene3D" id="3.20.20.70">
    <property type="entry name" value="Aldolase class I"/>
    <property type="match status" value="1"/>
</dbReference>
<feature type="binding site" evidence="9">
    <location>
        <position position="64"/>
    </location>
    <ligand>
        <name>4-amino-2-methyl-5-(diphosphooxymethyl)pyrimidine</name>
        <dbReference type="ChEBI" id="CHEBI:57841"/>
    </ligand>
</feature>